<dbReference type="EMBL" id="PGFF01000001">
    <property type="protein sequence ID" value="PJJ72399.1"/>
    <property type="molecule type" value="Genomic_DNA"/>
</dbReference>
<dbReference type="SUPFAM" id="SSF54106">
    <property type="entry name" value="LysM domain"/>
    <property type="match status" value="3"/>
</dbReference>
<dbReference type="Pfam" id="PF01476">
    <property type="entry name" value="LysM"/>
    <property type="match status" value="3"/>
</dbReference>
<sequence length="441" mass="45338">MNFDDDLAHSAITGLTPTPRAEARPTRVRVGKSMIATMPIVLAGSMAVSMHLTGPVEPVDTDRDEKPRESKSSIGDAIKDAFVAAGTAVATTTSPAAHRPAAVPSSYRVAAGDTVSSIAGRFGLSTASVLALNGLGWKSVIFPGQVLKLSSAATSAPAPAPAPAPSSAGRYTIAKGDTVSRIAQKFGVPVASVLSANGLSWSSIIYPGQTLTIPGQAAPAATPVTPVVSTPVVSAPPASSTYTIKSGDTIGAIAARHGVSTQALLSANGLSWSSVIYAGRTLTIPGTVATTPAVHVTPVATPGKVTPMTAEMRANAQVIVRVGQQLGVSEYGLVIALATAMQESSLRNLDHGDRDSIGLFQQRPSTGWGTKAQLMDAAHAARLFYGGPSNPNKGVTRGLLDIRGWQSMSVTQAAQAVQISAYPDAYAKWETSARAWLAELR</sequence>
<dbReference type="Gene3D" id="3.10.350.10">
    <property type="entry name" value="LysM domain"/>
    <property type="match status" value="3"/>
</dbReference>
<reference evidence="3 4" key="1">
    <citation type="submission" date="2017-11" db="EMBL/GenBank/DDBJ databases">
        <title>Genomic Encyclopedia of Archaeal and Bacterial Type Strains, Phase II (KMG-II): From Individual Species to Whole Genera.</title>
        <authorList>
            <person name="Goeker M."/>
        </authorList>
    </citation>
    <scope>NUCLEOTIDE SEQUENCE [LARGE SCALE GENOMIC DNA]</scope>
    <source>
        <strain evidence="3 4">DSM 27393</strain>
    </source>
</reference>
<feature type="domain" description="LysM" evidence="2">
    <location>
        <begin position="169"/>
        <end position="213"/>
    </location>
</feature>
<evidence type="ECO:0000313" key="4">
    <source>
        <dbReference type="Proteomes" id="UP000228758"/>
    </source>
</evidence>
<feature type="domain" description="LysM" evidence="2">
    <location>
        <begin position="240"/>
        <end position="284"/>
    </location>
</feature>
<dbReference type="InterPro" id="IPR036779">
    <property type="entry name" value="LysM_dom_sf"/>
</dbReference>
<accession>A0A2M9CKK7</accession>
<name>A0A2M9CKK7_9MICO</name>
<keyword evidence="4" id="KW-1185">Reference proteome</keyword>
<comment type="caution">
    <text evidence="3">The sequence shown here is derived from an EMBL/GenBank/DDBJ whole genome shotgun (WGS) entry which is preliminary data.</text>
</comment>
<dbReference type="CDD" id="cd00118">
    <property type="entry name" value="LysM"/>
    <property type="match status" value="3"/>
</dbReference>
<evidence type="ECO:0000259" key="2">
    <source>
        <dbReference type="PROSITE" id="PS51782"/>
    </source>
</evidence>
<dbReference type="PROSITE" id="PS51782">
    <property type="entry name" value="LYSM"/>
    <property type="match status" value="3"/>
</dbReference>
<dbReference type="Proteomes" id="UP000228758">
    <property type="component" value="Unassembled WGS sequence"/>
</dbReference>
<organism evidence="3 4">
    <name type="scientific">Diaminobutyricimonas aerilata</name>
    <dbReference type="NCBI Taxonomy" id="1162967"/>
    <lineage>
        <taxon>Bacteria</taxon>
        <taxon>Bacillati</taxon>
        <taxon>Actinomycetota</taxon>
        <taxon>Actinomycetes</taxon>
        <taxon>Micrococcales</taxon>
        <taxon>Microbacteriaceae</taxon>
        <taxon>Diaminobutyricimonas</taxon>
    </lineage>
</organism>
<proteinExistence type="predicted"/>
<evidence type="ECO:0000313" key="3">
    <source>
        <dbReference type="EMBL" id="PJJ72399.1"/>
    </source>
</evidence>
<feature type="region of interest" description="Disordered" evidence="1">
    <location>
        <begin position="54"/>
        <end position="74"/>
    </location>
</feature>
<protein>
    <submittedName>
        <fullName evidence="3">LysM repeat protein</fullName>
    </submittedName>
</protein>
<gene>
    <name evidence="3" type="ORF">CLV46_1970</name>
</gene>
<dbReference type="PANTHER" id="PTHR33734">
    <property type="entry name" value="LYSM DOMAIN-CONTAINING GPI-ANCHORED PROTEIN 2"/>
    <property type="match status" value="1"/>
</dbReference>
<dbReference type="InterPro" id="IPR018392">
    <property type="entry name" value="LysM"/>
</dbReference>
<feature type="domain" description="LysM" evidence="2">
    <location>
        <begin position="105"/>
        <end position="149"/>
    </location>
</feature>
<feature type="compositionally biased region" description="Basic and acidic residues" evidence="1">
    <location>
        <begin position="60"/>
        <end position="71"/>
    </location>
</feature>
<dbReference type="AlphaFoldDB" id="A0A2M9CKK7"/>
<evidence type="ECO:0000256" key="1">
    <source>
        <dbReference type="SAM" id="MobiDB-lite"/>
    </source>
</evidence>
<dbReference type="SMART" id="SM00257">
    <property type="entry name" value="LysM"/>
    <property type="match status" value="3"/>
</dbReference>
<dbReference type="PANTHER" id="PTHR33734:SF22">
    <property type="entry name" value="MEMBRANE-BOUND LYTIC MUREIN TRANSGLYCOSYLASE D"/>
    <property type="match status" value="1"/>
</dbReference>
<feature type="region of interest" description="Disordered" evidence="1">
    <location>
        <begin position="1"/>
        <end position="21"/>
    </location>
</feature>